<evidence type="ECO:0000313" key="2">
    <source>
        <dbReference type="Proteomes" id="UP001597451"/>
    </source>
</evidence>
<proteinExistence type="predicted"/>
<comment type="caution">
    <text evidence="1">The sequence shown here is derived from an EMBL/GenBank/DDBJ whole genome shotgun (WGS) entry which is preliminary data.</text>
</comment>
<sequence>MISCMIIRHSSITNLTKFKLLRFLFYQANFEIHVVKKDTALIYIWHIQQTDLWQAVSILAVTDLEIGYGFGLNKREARKKADHVLRKWQKGRTLSTGSQT</sequence>
<name>A0ABW5PZQ2_9BACI</name>
<dbReference type="RefSeq" id="WP_379561586.1">
    <property type="nucleotide sequence ID" value="NZ_JBHUMX010000020.1"/>
</dbReference>
<evidence type="ECO:0008006" key="3">
    <source>
        <dbReference type="Google" id="ProtNLM"/>
    </source>
</evidence>
<dbReference type="EMBL" id="JBHUMX010000020">
    <property type="protein sequence ID" value="MFD2628836.1"/>
    <property type="molecule type" value="Genomic_DNA"/>
</dbReference>
<organism evidence="1 2">
    <name type="scientific">Oceanobacillus kapialis</name>
    <dbReference type="NCBI Taxonomy" id="481353"/>
    <lineage>
        <taxon>Bacteria</taxon>
        <taxon>Bacillati</taxon>
        <taxon>Bacillota</taxon>
        <taxon>Bacilli</taxon>
        <taxon>Bacillales</taxon>
        <taxon>Bacillaceae</taxon>
        <taxon>Oceanobacillus</taxon>
    </lineage>
</organism>
<protein>
    <recommendedName>
        <fullName evidence="3">DRBM domain-containing protein</fullName>
    </recommendedName>
</protein>
<evidence type="ECO:0000313" key="1">
    <source>
        <dbReference type="EMBL" id="MFD2628836.1"/>
    </source>
</evidence>
<accession>A0ABW5PZQ2</accession>
<gene>
    <name evidence="1" type="ORF">ACFSUN_08550</name>
</gene>
<reference evidence="2" key="1">
    <citation type="journal article" date="2019" name="Int. J. Syst. Evol. Microbiol.">
        <title>The Global Catalogue of Microorganisms (GCM) 10K type strain sequencing project: providing services to taxonomists for standard genome sequencing and annotation.</title>
        <authorList>
            <consortium name="The Broad Institute Genomics Platform"/>
            <consortium name="The Broad Institute Genome Sequencing Center for Infectious Disease"/>
            <person name="Wu L."/>
            <person name="Ma J."/>
        </authorList>
    </citation>
    <scope>NUCLEOTIDE SEQUENCE [LARGE SCALE GENOMIC DNA]</scope>
    <source>
        <strain evidence="2">TISTR 1858</strain>
    </source>
</reference>
<keyword evidence="2" id="KW-1185">Reference proteome</keyword>
<dbReference type="Proteomes" id="UP001597451">
    <property type="component" value="Unassembled WGS sequence"/>
</dbReference>